<gene>
    <name evidence="1" type="ORF">F4821DRAFT_255276</name>
</gene>
<protein>
    <submittedName>
        <fullName evidence="1">Uncharacterized protein</fullName>
    </submittedName>
</protein>
<name>A0ACC0DEF1_9PEZI</name>
<dbReference type="Proteomes" id="UP001497680">
    <property type="component" value="Unassembled WGS sequence"/>
</dbReference>
<evidence type="ECO:0000313" key="1">
    <source>
        <dbReference type="EMBL" id="KAI6090989.1"/>
    </source>
</evidence>
<accession>A0ACC0DEF1</accession>
<comment type="caution">
    <text evidence="1">The sequence shown here is derived from an EMBL/GenBank/DDBJ whole genome shotgun (WGS) entry which is preliminary data.</text>
</comment>
<keyword evidence="2" id="KW-1185">Reference proteome</keyword>
<proteinExistence type="predicted"/>
<sequence length="142" mass="16135">MSVGRKHVRIFGVLLDATAAGAVYRRGRPRRSDHDLDANASKTYRVCKACVVPLPPLQPVYQEEADLFGLVQNTYSLHDAEPKNSLTARLGIQIQHKSGRSLLTPGFFVLGLAFMRPERFTATEALIREIFFRMQTHYARRY</sequence>
<dbReference type="EMBL" id="MU394288">
    <property type="protein sequence ID" value="KAI6090989.1"/>
    <property type="molecule type" value="Genomic_DNA"/>
</dbReference>
<evidence type="ECO:0000313" key="2">
    <source>
        <dbReference type="Proteomes" id="UP001497680"/>
    </source>
</evidence>
<reference evidence="1 2" key="1">
    <citation type="journal article" date="2022" name="New Phytol.">
        <title>Ecological generalism drives hyperdiversity of secondary metabolite gene clusters in xylarialean endophytes.</title>
        <authorList>
            <person name="Franco M.E.E."/>
            <person name="Wisecaver J.H."/>
            <person name="Arnold A.E."/>
            <person name="Ju Y.M."/>
            <person name="Slot J.C."/>
            <person name="Ahrendt S."/>
            <person name="Moore L.P."/>
            <person name="Eastman K.E."/>
            <person name="Scott K."/>
            <person name="Konkel Z."/>
            <person name="Mondo S.J."/>
            <person name="Kuo A."/>
            <person name="Hayes R.D."/>
            <person name="Haridas S."/>
            <person name="Andreopoulos B."/>
            <person name="Riley R."/>
            <person name="LaButti K."/>
            <person name="Pangilinan J."/>
            <person name="Lipzen A."/>
            <person name="Amirebrahimi M."/>
            <person name="Yan J."/>
            <person name="Adam C."/>
            <person name="Keymanesh K."/>
            <person name="Ng V."/>
            <person name="Louie K."/>
            <person name="Northen T."/>
            <person name="Drula E."/>
            <person name="Henrissat B."/>
            <person name="Hsieh H.M."/>
            <person name="Youens-Clark K."/>
            <person name="Lutzoni F."/>
            <person name="Miadlikowska J."/>
            <person name="Eastwood D.C."/>
            <person name="Hamelin R.C."/>
            <person name="Grigoriev I.V."/>
            <person name="U'Ren J.M."/>
        </authorList>
    </citation>
    <scope>NUCLEOTIDE SEQUENCE [LARGE SCALE GENOMIC DNA]</scope>
    <source>
        <strain evidence="1 2">ER1909</strain>
    </source>
</reference>
<organism evidence="1 2">
    <name type="scientific">Hypoxylon rubiginosum</name>
    <dbReference type="NCBI Taxonomy" id="110542"/>
    <lineage>
        <taxon>Eukaryota</taxon>
        <taxon>Fungi</taxon>
        <taxon>Dikarya</taxon>
        <taxon>Ascomycota</taxon>
        <taxon>Pezizomycotina</taxon>
        <taxon>Sordariomycetes</taxon>
        <taxon>Xylariomycetidae</taxon>
        <taxon>Xylariales</taxon>
        <taxon>Hypoxylaceae</taxon>
        <taxon>Hypoxylon</taxon>
    </lineage>
</organism>